<proteinExistence type="predicted"/>
<dbReference type="PANTHER" id="PTHR15137:SF9">
    <property type="entry name" value="TRANSCRIPTION INITIATION FACTOR TFIID SUBUNIT 2"/>
    <property type="match status" value="1"/>
</dbReference>
<dbReference type="GO" id="GO:0000976">
    <property type="term" value="F:transcription cis-regulatory region binding"/>
    <property type="evidence" value="ECO:0007669"/>
    <property type="project" value="TreeGrafter"/>
</dbReference>
<accession>A0AAV0QRV0</accession>
<dbReference type="GO" id="GO:0005669">
    <property type="term" value="C:transcription factor TFIID complex"/>
    <property type="evidence" value="ECO:0007669"/>
    <property type="project" value="InterPro"/>
</dbReference>
<feature type="region of interest" description="Disordered" evidence="1">
    <location>
        <begin position="136"/>
        <end position="155"/>
    </location>
</feature>
<dbReference type="GO" id="GO:0006367">
    <property type="term" value="P:transcription initiation at RNA polymerase II promoter"/>
    <property type="evidence" value="ECO:0007669"/>
    <property type="project" value="TreeGrafter"/>
</dbReference>
<evidence type="ECO:0000256" key="1">
    <source>
        <dbReference type="SAM" id="MobiDB-lite"/>
    </source>
</evidence>
<dbReference type="EMBL" id="CAMGYJ010000010">
    <property type="protein sequence ID" value="CAI0547841.1"/>
    <property type="molecule type" value="Genomic_DNA"/>
</dbReference>
<dbReference type="Gene3D" id="2.60.40.1730">
    <property type="entry name" value="tricorn interacting facor f3 domain"/>
    <property type="match status" value="1"/>
</dbReference>
<evidence type="ECO:0000313" key="3">
    <source>
        <dbReference type="Proteomes" id="UP001154282"/>
    </source>
</evidence>
<dbReference type="AlphaFoldDB" id="A0AAV0QRV0"/>
<dbReference type="GO" id="GO:0003682">
    <property type="term" value="F:chromatin binding"/>
    <property type="evidence" value="ECO:0007669"/>
    <property type="project" value="TreeGrafter"/>
</dbReference>
<dbReference type="PANTHER" id="PTHR15137">
    <property type="entry name" value="TRANSCRIPTION INITIATION FACTOR TFIID"/>
    <property type="match status" value="1"/>
</dbReference>
<reference evidence="2" key="1">
    <citation type="submission" date="2022-08" db="EMBL/GenBank/DDBJ databases">
        <authorList>
            <person name="Gutierrez-Valencia J."/>
        </authorList>
    </citation>
    <scope>NUCLEOTIDE SEQUENCE</scope>
</reference>
<keyword evidence="3" id="KW-1185">Reference proteome</keyword>
<gene>
    <name evidence="2" type="ORF">LITE_LOCUS44536</name>
</gene>
<protein>
    <submittedName>
        <fullName evidence="2">Uncharacterized protein</fullName>
    </submittedName>
</protein>
<dbReference type="SUPFAM" id="SSF63737">
    <property type="entry name" value="Leukotriene A4 hydrolase N-terminal domain"/>
    <property type="match status" value="1"/>
</dbReference>
<organism evidence="2 3">
    <name type="scientific">Linum tenue</name>
    <dbReference type="NCBI Taxonomy" id="586396"/>
    <lineage>
        <taxon>Eukaryota</taxon>
        <taxon>Viridiplantae</taxon>
        <taxon>Streptophyta</taxon>
        <taxon>Embryophyta</taxon>
        <taxon>Tracheophyta</taxon>
        <taxon>Spermatophyta</taxon>
        <taxon>Magnoliopsida</taxon>
        <taxon>eudicotyledons</taxon>
        <taxon>Gunneridae</taxon>
        <taxon>Pentapetalae</taxon>
        <taxon>rosids</taxon>
        <taxon>fabids</taxon>
        <taxon>Malpighiales</taxon>
        <taxon>Linaceae</taxon>
        <taxon>Linum</taxon>
    </lineage>
</organism>
<dbReference type="Proteomes" id="UP001154282">
    <property type="component" value="Unassembled WGS sequence"/>
</dbReference>
<dbReference type="InterPro" id="IPR042097">
    <property type="entry name" value="Aminopeptidase_N-like_N_sf"/>
</dbReference>
<sequence length="155" mass="17146">MAKPRKPRNEGAKSENSGAVVRHQKLCLSIDLDKRQIYGFTELEIAVPDIGIVGLYAENLGLESVYVDGEPTEFEYYPHQQNVDNEKRWGSVSDPSSAADAACASYLSALERERVPNLLINCCKAYRAAVEPEQLNSDNGLQSSGEAKQQVTLYH</sequence>
<comment type="caution">
    <text evidence="2">The sequence shown here is derived from an EMBL/GenBank/DDBJ whole genome shotgun (WGS) entry which is preliminary data.</text>
</comment>
<evidence type="ECO:0000313" key="2">
    <source>
        <dbReference type="EMBL" id="CAI0547841.1"/>
    </source>
</evidence>
<name>A0AAV0QRV0_9ROSI</name>
<dbReference type="InterPro" id="IPR037813">
    <property type="entry name" value="TAF2"/>
</dbReference>
<dbReference type="GO" id="GO:0016251">
    <property type="term" value="F:RNA polymerase II general transcription initiation factor activity"/>
    <property type="evidence" value="ECO:0007669"/>
    <property type="project" value="TreeGrafter"/>
</dbReference>